<feature type="domain" description="Cadherin" evidence="6">
    <location>
        <begin position="67"/>
        <end position="168"/>
    </location>
</feature>
<dbReference type="GO" id="GO:0007156">
    <property type="term" value="P:homophilic cell adhesion via plasma membrane adhesion molecules"/>
    <property type="evidence" value="ECO:0007669"/>
    <property type="project" value="InterPro"/>
</dbReference>
<protein>
    <submittedName>
        <fullName evidence="7">Neural-cadherin</fullName>
    </submittedName>
</protein>
<keyword evidence="3 5" id="KW-0106">Calcium</keyword>
<organism evidence="7 8">
    <name type="scientific">Portunus trituberculatus</name>
    <name type="common">Swimming crab</name>
    <name type="synonym">Neptunus trituberculatus</name>
    <dbReference type="NCBI Taxonomy" id="210409"/>
    <lineage>
        <taxon>Eukaryota</taxon>
        <taxon>Metazoa</taxon>
        <taxon>Ecdysozoa</taxon>
        <taxon>Arthropoda</taxon>
        <taxon>Crustacea</taxon>
        <taxon>Multicrustacea</taxon>
        <taxon>Malacostraca</taxon>
        <taxon>Eumalacostraca</taxon>
        <taxon>Eucarida</taxon>
        <taxon>Decapoda</taxon>
        <taxon>Pleocyemata</taxon>
        <taxon>Brachyura</taxon>
        <taxon>Eubrachyura</taxon>
        <taxon>Portunoidea</taxon>
        <taxon>Portunidae</taxon>
        <taxon>Portuninae</taxon>
        <taxon>Portunus</taxon>
    </lineage>
</organism>
<dbReference type="GO" id="GO:0016342">
    <property type="term" value="C:catenin complex"/>
    <property type="evidence" value="ECO:0007669"/>
    <property type="project" value="TreeGrafter"/>
</dbReference>
<evidence type="ECO:0000259" key="6">
    <source>
        <dbReference type="PROSITE" id="PS50268"/>
    </source>
</evidence>
<dbReference type="EMBL" id="VSRR010135435">
    <property type="protein sequence ID" value="MPD03265.1"/>
    <property type="molecule type" value="Genomic_DNA"/>
</dbReference>
<dbReference type="PANTHER" id="PTHR24027:SF438">
    <property type="entry name" value="CADHERIN 23"/>
    <property type="match status" value="1"/>
</dbReference>
<dbReference type="InterPro" id="IPR039808">
    <property type="entry name" value="Cadherin"/>
</dbReference>
<dbReference type="Gene3D" id="2.60.40.60">
    <property type="entry name" value="Cadherins"/>
    <property type="match status" value="1"/>
</dbReference>
<evidence type="ECO:0000256" key="5">
    <source>
        <dbReference type="PROSITE-ProRule" id="PRU00043"/>
    </source>
</evidence>
<dbReference type="GO" id="GO:0005509">
    <property type="term" value="F:calcium ion binding"/>
    <property type="evidence" value="ECO:0007669"/>
    <property type="project" value="UniProtKB-UniRule"/>
</dbReference>
<gene>
    <name evidence="7" type="primary">CadN_64</name>
    <name evidence="7" type="ORF">E2C01_098893</name>
</gene>
<keyword evidence="2" id="KW-0677">Repeat</keyword>
<evidence type="ECO:0000313" key="8">
    <source>
        <dbReference type="Proteomes" id="UP000324222"/>
    </source>
</evidence>
<keyword evidence="8" id="KW-1185">Reference proteome</keyword>
<dbReference type="Pfam" id="PF00028">
    <property type="entry name" value="Cadherin"/>
    <property type="match status" value="1"/>
</dbReference>
<evidence type="ECO:0000256" key="1">
    <source>
        <dbReference type="ARBA" id="ARBA00004370"/>
    </source>
</evidence>
<dbReference type="OrthoDB" id="6252479at2759"/>
<evidence type="ECO:0000256" key="3">
    <source>
        <dbReference type="ARBA" id="ARBA00022837"/>
    </source>
</evidence>
<comment type="subcellular location">
    <subcellularLocation>
        <location evidence="1">Membrane</location>
    </subcellularLocation>
</comment>
<dbReference type="CDD" id="cd11304">
    <property type="entry name" value="Cadherin_repeat"/>
    <property type="match status" value="1"/>
</dbReference>
<dbReference type="GO" id="GO:0016477">
    <property type="term" value="P:cell migration"/>
    <property type="evidence" value="ECO:0007669"/>
    <property type="project" value="TreeGrafter"/>
</dbReference>
<accession>A0A5B7KFA4</accession>
<dbReference type="Proteomes" id="UP000324222">
    <property type="component" value="Unassembled WGS sequence"/>
</dbReference>
<dbReference type="GO" id="GO:0045296">
    <property type="term" value="F:cadherin binding"/>
    <property type="evidence" value="ECO:0007669"/>
    <property type="project" value="TreeGrafter"/>
</dbReference>
<dbReference type="InterPro" id="IPR002126">
    <property type="entry name" value="Cadherin-like_dom"/>
</dbReference>
<dbReference type="PANTHER" id="PTHR24027">
    <property type="entry name" value="CADHERIN-23"/>
    <property type="match status" value="1"/>
</dbReference>
<evidence type="ECO:0000313" key="7">
    <source>
        <dbReference type="EMBL" id="MPD03265.1"/>
    </source>
</evidence>
<sequence length="172" mass="18702">MLIKIPCITYGTFILTLTDSYRSETVNEFIGSVCSQGEEGWGRKEHVAETKVRLSLVDENDNDPVFSEDAIHLTLPEDTPRGSLLASFIALDPDNPLSLLPQGGESRVRYQVAPDSDPGHQFAVDETGTVRLVGNLDRETADTHNALVWAVDDGSPPRTATATLAVSVHVDK</sequence>
<evidence type="ECO:0000256" key="2">
    <source>
        <dbReference type="ARBA" id="ARBA00022737"/>
    </source>
</evidence>
<dbReference type="PRINTS" id="PR00205">
    <property type="entry name" value="CADHERIN"/>
</dbReference>
<dbReference type="PROSITE" id="PS50268">
    <property type="entry name" value="CADHERIN_2"/>
    <property type="match status" value="1"/>
</dbReference>
<comment type="caution">
    <text evidence="7">The sequence shown here is derived from an EMBL/GenBank/DDBJ whole genome shotgun (WGS) entry which is preliminary data.</text>
</comment>
<proteinExistence type="predicted"/>
<dbReference type="InterPro" id="IPR015919">
    <property type="entry name" value="Cadherin-like_sf"/>
</dbReference>
<dbReference type="PROSITE" id="PS00232">
    <property type="entry name" value="CADHERIN_1"/>
    <property type="match status" value="1"/>
</dbReference>
<keyword evidence="4" id="KW-0472">Membrane</keyword>
<dbReference type="SUPFAM" id="SSF49313">
    <property type="entry name" value="Cadherin-like"/>
    <property type="match status" value="1"/>
</dbReference>
<dbReference type="AlphaFoldDB" id="A0A5B7KFA4"/>
<dbReference type="GO" id="GO:0008013">
    <property type="term" value="F:beta-catenin binding"/>
    <property type="evidence" value="ECO:0007669"/>
    <property type="project" value="TreeGrafter"/>
</dbReference>
<evidence type="ECO:0000256" key="4">
    <source>
        <dbReference type="ARBA" id="ARBA00023136"/>
    </source>
</evidence>
<dbReference type="InterPro" id="IPR020894">
    <property type="entry name" value="Cadherin_CS"/>
</dbReference>
<name>A0A5B7KFA4_PORTR</name>
<reference evidence="7 8" key="1">
    <citation type="submission" date="2019-05" db="EMBL/GenBank/DDBJ databases">
        <title>Another draft genome of Portunus trituberculatus and its Hox gene families provides insights of decapod evolution.</title>
        <authorList>
            <person name="Jeong J.-H."/>
            <person name="Song I."/>
            <person name="Kim S."/>
            <person name="Choi T."/>
            <person name="Kim D."/>
            <person name="Ryu S."/>
            <person name="Kim W."/>
        </authorList>
    </citation>
    <scope>NUCLEOTIDE SEQUENCE [LARGE SCALE GENOMIC DNA]</scope>
    <source>
        <tissue evidence="7">Muscle</tissue>
    </source>
</reference>